<accession>A0AAD7NHC9</accession>
<reference evidence="2" key="1">
    <citation type="submission" date="2023-03" db="EMBL/GenBank/DDBJ databases">
        <title>Massive genome expansion in bonnet fungi (Mycena s.s.) driven by repeated elements and novel gene families across ecological guilds.</title>
        <authorList>
            <consortium name="Lawrence Berkeley National Laboratory"/>
            <person name="Harder C.B."/>
            <person name="Miyauchi S."/>
            <person name="Viragh M."/>
            <person name="Kuo A."/>
            <person name="Thoen E."/>
            <person name="Andreopoulos B."/>
            <person name="Lu D."/>
            <person name="Skrede I."/>
            <person name="Drula E."/>
            <person name="Henrissat B."/>
            <person name="Morin E."/>
            <person name="Kohler A."/>
            <person name="Barry K."/>
            <person name="LaButti K."/>
            <person name="Morin E."/>
            <person name="Salamov A."/>
            <person name="Lipzen A."/>
            <person name="Mereny Z."/>
            <person name="Hegedus B."/>
            <person name="Baldrian P."/>
            <person name="Stursova M."/>
            <person name="Weitz H."/>
            <person name="Taylor A."/>
            <person name="Grigoriev I.V."/>
            <person name="Nagy L.G."/>
            <person name="Martin F."/>
            <person name="Kauserud H."/>
        </authorList>
    </citation>
    <scope>NUCLEOTIDE SEQUENCE</scope>
    <source>
        <strain evidence="2">CBHHK182m</strain>
    </source>
</reference>
<evidence type="ECO:0000313" key="2">
    <source>
        <dbReference type="EMBL" id="KAJ7760048.1"/>
    </source>
</evidence>
<organism evidence="2 3">
    <name type="scientific">Mycena metata</name>
    <dbReference type="NCBI Taxonomy" id="1033252"/>
    <lineage>
        <taxon>Eukaryota</taxon>
        <taxon>Fungi</taxon>
        <taxon>Dikarya</taxon>
        <taxon>Basidiomycota</taxon>
        <taxon>Agaricomycotina</taxon>
        <taxon>Agaricomycetes</taxon>
        <taxon>Agaricomycetidae</taxon>
        <taxon>Agaricales</taxon>
        <taxon>Marasmiineae</taxon>
        <taxon>Mycenaceae</taxon>
        <taxon>Mycena</taxon>
    </lineage>
</organism>
<proteinExistence type="predicted"/>
<evidence type="ECO:0000256" key="1">
    <source>
        <dbReference type="SAM" id="MobiDB-lite"/>
    </source>
</evidence>
<dbReference type="AlphaFoldDB" id="A0AAD7NHC9"/>
<gene>
    <name evidence="2" type="ORF">B0H16DRAFT_1456765</name>
</gene>
<comment type="caution">
    <text evidence="2">The sequence shown here is derived from an EMBL/GenBank/DDBJ whole genome shotgun (WGS) entry which is preliminary data.</text>
</comment>
<protein>
    <submittedName>
        <fullName evidence="2">Uncharacterized protein</fullName>
    </submittedName>
</protein>
<sequence>MPVRLAPNIDRFHAASAASRPIPGLRTPRADYTHPPRLLGHPLASTMLVRLAPNISPPTASPPHSAASWPIPGLRTHGACFTGSIPALWAVRLPPRCLYGPHRIFRHPPLPRRIPPLPGPFLACAHTGRVSQAPYPPYGPSACLHEACTARPNISPPTASPPHSAASRPFLACAHTGQALARAHGASYESEGSPEGSEEADAPDISTRSSSAESPELVSHHQFPIRIVFNVHQRRQLIIDGLDIKTLVENEKAEGRARLVLPSNMEVDSRQRRTPTASPGSAHLLTAAVPSPNERQPYIVPGYLDPQTGFEGCGVPFYAPPHWTESFHATTGYWVVTLKRRNNNVPTSSCILRFLALVKCKAY</sequence>
<feature type="compositionally biased region" description="Low complexity" evidence="1">
    <location>
        <begin position="185"/>
        <end position="195"/>
    </location>
</feature>
<evidence type="ECO:0000313" key="3">
    <source>
        <dbReference type="Proteomes" id="UP001215598"/>
    </source>
</evidence>
<dbReference type="Proteomes" id="UP001215598">
    <property type="component" value="Unassembled WGS sequence"/>
</dbReference>
<keyword evidence="3" id="KW-1185">Reference proteome</keyword>
<dbReference type="EMBL" id="JARKIB010000038">
    <property type="protein sequence ID" value="KAJ7760048.1"/>
    <property type="molecule type" value="Genomic_DNA"/>
</dbReference>
<feature type="region of interest" description="Disordered" evidence="1">
    <location>
        <begin position="182"/>
        <end position="217"/>
    </location>
</feature>
<name>A0AAD7NHC9_9AGAR</name>